<feature type="chain" id="PRO_5026816138" description="Secreted protein" evidence="2">
    <location>
        <begin position="22"/>
        <end position="409"/>
    </location>
</feature>
<evidence type="ECO:0008006" key="5">
    <source>
        <dbReference type="Google" id="ProtNLM"/>
    </source>
</evidence>
<organism evidence="3 4">
    <name type="scientific">Frigoriglobus tundricola</name>
    <dbReference type="NCBI Taxonomy" id="2774151"/>
    <lineage>
        <taxon>Bacteria</taxon>
        <taxon>Pseudomonadati</taxon>
        <taxon>Planctomycetota</taxon>
        <taxon>Planctomycetia</taxon>
        <taxon>Gemmatales</taxon>
        <taxon>Gemmataceae</taxon>
        <taxon>Frigoriglobus</taxon>
    </lineage>
</organism>
<evidence type="ECO:0000313" key="4">
    <source>
        <dbReference type="Proteomes" id="UP000503447"/>
    </source>
</evidence>
<sequence length="409" mass="43584">MRTRWLVAIGVALVGASAGHAQPVPAPAAPLLPEIPQVPDRLPPLLPVPQSPGSLVEVPRPTTTAPTIEYDPGYQYLPEQLPERSRRHALDDVCGPPGRWWIAAAADLTWASTRPAPGTVRLRVPDPTTPGATLPGPRVPAGGLDAGSFEPAFSLSFGRWFGDSTTHGVDASFFVRDANTTFGGYAPDMLVTFPGGTDRSAPQVTAAPAGTVDHFPAALGTFFVTADVNYRNKLFCSDYARLDGVVGYRYAYLGDELYLGDLPSGSSQAYRLNRAAVSNAFNGGQIGLAGEVRASRWYASGAAKIALGVMSTDVTDTGMFVGAQGRAPDGYRRLTALVPTSWTEFSAMPTVNLQVGRQVTKHARVFVGYSLYYLSRTGRLGDVLNPANTGLPLTDFWVQTISLGAEVRF</sequence>
<feature type="region of interest" description="Disordered" evidence="1">
    <location>
        <begin position="119"/>
        <end position="138"/>
    </location>
</feature>
<dbReference type="Pfam" id="PF07585">
    <property type="entry name" value="BBP7"/>
    <property type="match status" value="1"/>
</dbReference>
<evidence type="ECO:0000256" key="2">
    <source>
        <dbReference type="SAM" id="SignalP"/>
    </source>
</evidence>
<protein>
    <recommendedName>
        <fullName evidence="5">Secreted protein</fullName>
    </recommendedName>
</protein>
<dbReference type="EMBL" id="CP053452">
    <property type="protein sequence ID" value="QJW99773.1"/>
    <property type="molecule type" value="Genomic_DNA"/>
</dbReference>
<feature type="signal peptide" evidence="2">
    <location>
        <begin position="1"/>
        <end position="21"/>
    </location>
</feature>
<evidence type="ECO:0000256" key="1">
    <source>
        <dbReference type="SAM" id="MobiDB-lite"/>
    </source>
</evidence>
<dbReference type="InterPro" id="IPR011446">
    <property type="entry name" value="BBP7"/>
</dbReference>
<keyword evidence="4" id="KW-1185">Reference proteome</keyword>
<evidence type="ECO:0000313" key="3">
    <source>
        <dbReference type="EMBL" id="QJW99773.1"/>
    </source>
</evidence>
<dbReference type="AlphaFoldDB" id="A0A6M5Z2M2"/>
<dbReference type="Proteomes" id="UP000503447">
    <property type="component" value="Chromosome"/>
</dbReference>
<dbReference type="KEGG" id="ftj:FTUN_7396"/>
<gene>
    <name evidence="3" type="ORF">FTUN_7396</name>
</gene>
<proteinExistence type="predicted"/>
<accession>A0A6M5Z2M2</accession>
<reference evidence="4" key="1">
    <citation type="submission" date="2020-05" db="EMBL/GenBank/DDBJ databases">
        <title>Frigoriglobus tundricola gen. nov., sp. nov., a psychrotolerant cellulolytic planctomycete of the family Gemmataceae with two divergent copies of 16S rRNA gene.</title>
        <authorList>
            <person name="Kulichevskaya I.S."/>
            <person name="Ivanova A.A."/>
            <person name="Naumoff D.G."/>
            <person name="Beletsky A.V."/>
            <person name="Rijpstra W.I.C."/>
            <person name="Sinninghe Damste J.S."/>
            <person name="Mardanov A.V."/>
            <person name="Ravin N.V."/>
            <person name="Dedysh S.N."/>
        </authorList>
    </citation>
    <scope>NUCLEOTIDE SEQUENCE [LARGE SCALE GENOMIC DNA]</scope>
    <source>
        <strain evidence="4">PL17</strain>
    </source>
</reference>
<dbReference type="RefSeq" id="WP_171474681.1">
    <property type="nucleotide sequence ID" value="NZ_CP053452.2"/>
</dbReference>
<name>A0A6M5Z2M2_9BACT</name>
<keyword evidence="2" id="KW-0732">Signal</keyword>